<protein>
    <submittedName>
        <fullName evidence="4">Heat shock protein</fullName>
    </submittedName>
</protein>
<feature type="non-terminal residue" evidence="4">
    <location>
        <position position="172"/>
    </location>
</feature>
<reference evidence="4 5" key="1">
    <citation type="journal article" date="2014" name="Am. J. Bot.">
        <title>Genome assembly and annotation for red clover (Trifolium pratense; Fabaceae).</title>
        <authorList>
            <person name="Istvanek J."/>
            <person name="Jaros M."/>
            <person name="Krenek A."/>
            <person name="Repkova J."/>
        </authorList>
    </citation>
    <scope>NUCLEOTIDE SEQUENCE [LARGE SCALE GENOMIC DNA]</scope>
    <source>
        <strain evidence="5">cv. Tatra</strain>
        <tissue evidence="4">Young leaves</tissue>
    </source>
</reference>
<organism evidence="4 5">
    <name type="scientific">Trifolium pratense</name>
    <name type="common">Red clover</name>
    <dbReference type="NCBI Taxonomy" id="57577"/>
    <lineage>
        <taxon>Eukaryota</taxon>
        <taxon>Viridiplantae</taxon>
        <taxon>Streptophyta</taxon>
        <taxon>Embryophyta</taxon>
        <taxon>Tracheophyta</taxon>
        <taxon>Spermatophyta</taxon>
        <taxon>Magnoliopsida</taxon>
        <taxon>eudicotyledons</taxon>
        <taxon>Gunneridae</taxon>
        <taxon>Pentapetalae</taxon>
        <taxon>rosids</taxon>
        <taxon>fabids</taxon>
        <taxon>Fabales</taxon>
        <taxon>Fabaceae</taxon>
        <taxon>Papilionoideae</taxon>
        <taxon>50 kb inversion clade</taxon>
        <taxon>NPAAA clade</taxon>
        <taxon>Hologalegina</taxon>
        <taxon>IRL clade</taxon>
        <taxon>Trifolieae</taxon>
        <taxon>Trifolium</taxon>
    </lineage>
</organism>
<gene>
    <name evidence="4" type="ORF">L195_g059771</name>
</gene>
<evidence type="ECO:0000256" key="1">
    <source>
        <dbReference type="ARBA" id="ARBA00007381"/>
    </source>
</evidence>
<keyword evidence="4" id="KW-0346">Stress response</keyword>
<dbReference type="GO" id="GO:0140662">
    <property type="term" value="F:ATP-dependent protein folding chaperone"/>
    <property type="evidence" value="ECO:0007669"/>
    <property type="project" value="InterPro"/>
</dbReference>
<accession>A0A2K3K027</accession>
<dbReference type="InterPro" id="IPR029047">
    <property type="entry name" value="HSP70_peptide-bd_sf"/>
</dbReference>
<dbReference type="PANTHER" id="PTHR19375">
    <property type="entry name" value="HEAT SHOCK PROTEIN 70KDA"/>
    <property type="match status" value="1"/>
</dbReference>
<dbReference type="AlphaFoldDB" id="A0A2K3K027"/>
<dbReference type="Gene3D" id="2.60.34.10">
    <property type="entry name" value="Substrate Binding Domain Of DNAk, Chain A, domain 1"/>
    <property type="match status" value="1"/>
</dbReference>
<keyword evidence="3" id="KW-0067">ATP-binding</keyword>
<comment type="caution">
    <text evidence="4">The sequence shown here is derived from an EMBL/GenBank/DDBJ whole genome shotgun (WGS) entry which is preliminary data.</text>
</comment>
<sequence>ASINPDEAVAYGAAVQAALLCEGIGKSKSLVLRDVTPLSLGTSIRGNVLSVVIPRNTSIPAKETNVYVTTEDNLSTMSFKVYEGERLKASENNVLGSFKISIPPAPRGQIPVVVTFSIDLDGILNVSAKEETGGNKKEITITNEKGRLSADDVQRMIQEAEFFMAEDIKHMN</sequence>
<evidence type="ECO:0000256" key="3">
    <source>
        <dbReference type="ARBA" id="ARBA00022840"/>
    </source>
</evidence>
<evidence type="ECO:0000313" key="5">
    <source>
        <dbReference type="Proteomes" id="UP000236291"/>
    </source>
</evidence>
<dbReference type="FunFam" id="2.60.34.10:FF:000012">
    <property type="entry name" value="Heat shock 70 kDa protein"/>
    <property type="match status" value="1"/>
</dbReference>
<dbReference type="STRING" id="57577.A0A2K3K027"/>
<comment type="similarity">
    <text evidence="1">Belongs to the heat shock protein 70 family.</text>
</comment>
<name>A0A2K3K027_TRIPR</name>
<dbReference type="InterPro" id="IPR013126">
    <property type="entry name" value="Hsp_70_fam"/>
</dbReference>
<dbReference type="Pfam" id="PF00012">
    <property type="entry name" value="HSP70"/>
    <property type="match status" value="1"/>
</dbReference>
<feature type="non-terminal residue" evidence="4">
    <location>
        <position position="1"/>
    </location>
</feature>
<proteinExistence type="inferred from homology"/>
<dbReference type="EMBL" id="ASHM01132740">
    <property type="protein sequence ID" value="PNX59606.1"/>
    <property type="molecule type" value="Genomic_DNA"/>
</dbReference>
<dbReference type="PRINTS" id="PR00301">
    <property type="entry name" value="HEATSHOCK70"/>
</dbReference>
<dbReference type="Proteomes" id="UP000236291">
    <property type="component" value="Unassembled WGS sequence"/>
</dbReference>
<dbReference type="GO" id="GO:0005524">
    <property type="term" value="F:ATP binding"/>
    <property type="evidence" value="ECO:0007669"/>
    <property type="project" value="UniProtKB-KW"/>
</dbReference>
<keyword evidence="2" id="KW-0547">Nucleotide-binding</keyword>
<evidence type="ECO:0000256" key="2">
    <source>
        <dbReference type="ARBA" id="ARBA00022741"/>
    </source>
</evidence>
<dbReference type="SUPFAM" id="SSF100920">
    <property type="entry name" value="Heat shock protein 70kD (HSP70), peptide-binding domain"/>
    <property type="match status" value="1"/>
</dbReference>
<evidence type="ECO:0000313" key="4">
    <source>
        <dbReference type="EMBL" id="PNX59606.1"/>
    </source>
</evidence>
<reference evidence="4 5" key="2">
    <citation type="journal article" date="2017" name="Front. Plant Sci.">
        <title>Gene Classification and Mining of Molecular Markers Useful in Red Clover (Trifolium pratense) Breeding.</title>
        <authorList>
            <person name="Istvanek J."/>
            <person name="Dluhosova J."/>
            <person name="Dluhos P."/>
            <person name="Patkova L."/>
            <person name="Nedelnik J."/>
            <person name="Repkova J."/>
        </authorList>
    </citation>
    <scope>NUCLEOTIDE SEQUENCE [LARGE SCALE GENOMIC DNA]</scope>
    <source>
        <strain evidence="5">cv. Tatra</strain>
        <tissue evidence="4">Young leaves</tissue>
    </source>
</reference>